<feature type="domain" description="Helicase C-terminal" evidence="2">
    <location>
        <begin position="226"/>
        <end position="379"/>
    </location>
</feature>
<dbReference type="SMART" id="SM00490">
    <property type="entry name" value="HELICc"/>
    <property type="match status" value="1"/>
</dbReference>
<dbReference type="GO" id="GO:0005524">
    <property type="term" value="F:ATP binding"/>
    <property type="evidence" value="ECO:0007669"/>
    <property type="project" value="InterPro"/>
</dbReference>
<dbReference type="PROSITE" id="PS51192">
    <property type="entry name" value="HELICASE_ATP_BIND_1"/>
    <property type="match status" value="1"/>
</dbReference>
<dbReference type="Gene3D" id="6.10.140.530">
    <property type="match status" value="6"/>
</dbReference>
<dbReference type="AlphaFoldDB" id="A0AAE3AGE4"/>
<evidence type="ECO:0000259" key="2">
    <source>
        <dbReference type="PROSITE" id="PS51194"/>
    </source>
</evidence>
<evidence type="ECO:0000313" key="3">
    <source>
        <dbReference type="EMBL" id="MCC2129458.1"/>
    </source>
</evidence>
<gene>
    <name evidence="3" type="ORF">LKD37_08020</name>
</gene>
<dbReference type="SUPFAM" id="SSF52540">
    <property type="entry name" value="P-loop containing nucleoside triphosphate hydrolases"/>
    <property type="match status" value="1"/>
</dbReference>
<dbReference type="InterPro" id="IPR005114">
    <property type="entry name" value="Helicase_assoc"/>
</dbReference>
<sequence length="832" mass="95781">MNLDLFPHNKAAYHAASRMLEDEGKAAIVHPTGTGKSFIAFQLCADYPDKTVCWLSPSAYIFRTQLENLTAVTGGEQPENIHFFTYAKLMSMEPEEMSEIRPDYIILDEFHRCGAEMWGQGVDRLLHMYPDAKLLGLSATSVRYLDGQRNMADELFDGNVASEMTLGEVIVRGILPAPKYVVGLYSYQKELEKYQRRIHRAKSRPTRDAAQVYLDALRRKLEMADGLDVMFRKHMTDRSGKYLVFCANKEHMDELLCHASQWFGGVDPEPHVYRAYSEDPETSQAFAAFKADGSAHLKLLFCIDMLNEGIHTPDVSGVILFRPTVSPTVYKQQIGRALSCGSARTPLILDVVNNVENLYSIGTIQEEMQAAITYYRYLGGGDIVQERFEIIDEVRECRQLFARLEDSLSVPWEHMLVCAAAFYREHGHLNVPKQYKTPEGYSLGAWLQTQRRVHSGSVPGTLTEEQVRRLDGIGMVWDVQQQRWEKYFAALKAYKGAYGDVDIKKDYVDPQGIALGNWVYNLRGYRASGLRLSYLTEERIRQLDELGFIWSKEDSQWEMNFQAAQDYYRKHGDLEVPAAYISPDGLKLGVWLQSVRYNRKKPGKGKPLTERQIATLDAIGMNWTGKLDRSFANGMVHAQEYFRANGDLNVTRSCCSPDGFRLGEWVANQRERYRRGSMPEQHKKKMESVGMVWERPDSWNTKYAMLESYYKTHGNISIPSTYEENGVWLGRWLSEQRQIYHGKREGKHLTENQIHQLDSLGMLWIPNNDTKWLEMFQSLVDYGNQNHNFDVPADFEQNPRLRRWVQRQQSLYRKNSLAAWKAEKLLQLGLLP</sequence>
<dbReference type="GO" id="GO:0003677">
    <property type="term" value="F:DNA binding"/>
    <property type="evidence" value="ECO:0007669"/>
    <property type="project" value="InterPro"/>
</dbReference>
<evidence type="ECO:0000313" key="4">
    <source>
        <dbReference type="Proteomes" id="UP001199319"/>
    </source>
</evidence>
<dbReference type="Pfam" id="PF04851">
    <property type="entry name" value="ResIII"/>
    <property type="match status" value="1"/>
</dbReference>
<dbReference type="InterPro" id="IPR014001">
    <property type="entry name" value="Helicase_ATP-bd"/>
</dbReference>
<dbReference type="InterPro" id="IPR027417">
    <property type="entry name" value="P-loop_NTPase"/>
</dbReference>
<dbReference type="InterPro" id="IPR001650">
    <property type="entry name" value="Helicase_C-like"/>
</dbReference>
<dbReference type="RefSeq" id="WP_302928738.1">
    <property type="nucleotide sequence ID" value="NZ_JAJEPW010000019.1"/>
</dbReference>
<proteinExistence type="predicted"/>
<name>A0AAE3AGE4_9FIRM</name>
<protein>
    <submittedName>
        <fullName evidence="3">Helicase associated domain protein</fullName>
    </submittedName>
</protein>
<feature type="domain" description="Helicase ATP-binding" evidence="1">
    <location>
        <begin position="17"/>
        <end position="159"/>
    </location>
</feature>
<keyword evidence="4" id="KW-1185">Reference proteome</keyword>
<dbReference type="GO" id="GO:0016787">
    <property type="term" value="F:hydrolase activity"/>
    <property type="evidence" value="ECO:0007669"/>
    <property type="project" value="InterPro"/>
</dbReference>
<dbReference type="Proteomes" id="UP001199319">
    <property type="component" value="Unassembled WGS sequence"/>
</dbReference>
<reference evidence="3" key="1">
    <citation type="submission" date="2021-10" db="EMBL/GenBank/DDBJ databases">
        <title>Anaerobic single-cell dispensing facilitates the cultivation of human gut bacteria.</title>
        <authorList>
            <person name="Afrizal A."/>
        </authorList>
    </citation>
    <scope>NUCLEOTIDE SEQUENCE</scope>
    <source>
        <strain evidence="3">CLA-AA-H272</strain>
    </source>
</reference>
<dbReference type="Pfam" id="PF00271">
    <property type="entry name" value="Helicase_C"/>
    <property type="match status" value="1"/>
</dbReference>
<dbReference type="Pfam" id="PF03457">
    <property type="entry name" value="HA"/>
    <property type="match status" value="6"/>
</dbReference>
<dbReference type="Gene3D" id="3.40.50.300">
    <property type="entry name" value="P-loop containing nucleotide triphosphate hydrolases"/>
    <property type="match status" value="2"/>
</dbReference>
<comment type="caution">
    <text evidence="3">The sequence shown here is derived from an EMBL/GenBank/DDBJ whole genome shotgun (WGS) entry which is preliminary data.</text>
</comment>
<evidence type="ECO:0000259" key="1">
    <source>
        <dbReference type="PROSITE" id="PS51192"/>
    </source>
</evidence>
<organism evidence="3 4">
    <name type="scientific">Brotocaccenecus cirricatena</name>
    <dbReference type="NCBI Taxonomy" id="3064195"/>
    <lineage>
        <taxon>Bacteria</taxon>
        <taxon>Bacillati</taxon>
        <taxon>Bacillota</taxon>
        <taxon>Clostridia</taxon>
        <taxon>Eubacteriales</taxon>
        <taxon>Oscillospiraceae</taxon>
        <taxon>Brotocaccenecus</taxon>
    </lineage>
</organism>
<dbReference type="EMBL" id="JAJEPW010000019">
    <property type="protein sequence ID" value="MCC2129458.1"/>
    <property type="molecule type" value="Genomic_DNA"/>
</dbReference>
<dbReference type="PROSITE" id="PS51194">
    <property type="entry name" value="HELICASE_CTER"/>
    <property type="match status" value="1"/>
</dbReference>
<accession>A0AAE3AGE4</accession>
<dbReference type="PANTHER" id="PTHR33418:SF1">
    <property type="entry name" value="HELICASE-ASSOCIATED DOMAIN-CONTAINING PROTEIN"/>
    <property type="match status" value="1"/>
</dbReference>
<dbReference type="InterPro" id="IPR006935">
    <property type="entry name" value="Helicase/UvrB_N"/>
</dbReference>
<dbReference type="PANTHER" id="PTHR33418">
    <property type="entry name" value="HELICASE-ASSOCIATED"/>
    <property type="match status" value="1"/>
</dbReference>